<evidence type="ECO:0000256" key="1">
    <source>
        <dbReference type="SAM" id="Phobius"/>
    </source>
</evidence>
<feature type="transmembrane region" description="Helical" evidence="1">
    <location>
        <begin position="198"/>
        <end position="216"/>
    </location>
</feature>
<evidence type="ECO:0000313" key="2">
    <source>
        <dbReference type="EMBL" id="KAJ7760902.1"/>
    </source>
</evidence>
<evidence type="ECO:0000313" key="3">
    <source>
        <dbReference type="Proteomes" id="UP001215280"/>
    </source>
</evidence>
<dbReference type="PANTHER" id="PTHR35371:SF1">
    <property type="entry name" value="BLR7753 PROTEIN"/>
    <property type="match status" value="1"/>
</dbReference>
<keyword evidence="1" id="KW-0472">Membrane</keyword>
<name>A0AAD7JAS7_9AGAR</name>
<protein>
    <recommendedName>
        <fullName evidence="4">MAPEG family protein</fullName>
    </recommendedName>
</protein>
<feature type="transmembrane region" description="Helical" evidence="1">
    <location>
        <begin position="169"/>
        <end position="186"/>
    </location>
</feature>
<sequence length="220" mass="24076">MTRLLFRNKHLVQMSTSGRSLFDFPQTSYIVFPLLTFTSYLTPIPILSFLSAPSGFGARVLTPLLSRALIKASDGAPTVENSPQKAIALLTAFYLASVYIGSAVMSVTGQLLGNKVGYKNREPRFNKRNLSGLPHRMVATHEALYDIFPAYAVTAALLAASITAESSAIPINALVLHVFFKLAIFWPSYVMSIDLARSYSHMCSVSALLVALWAIVKERS</sequence>
<keyword evidence="1" id="KW-1133">Transmembrane helix</keyword>
<gene>
    <name evidence="2" type="ORF">DFH07DRAFT_426638</name>
</gene>
<proteinExistence type="predicted"/>
<reference evidence="2" key="1">
    <citation type="submission" date="2023-03" db="EMBL/GenBank/DDBJ databases">
        <title>Massive genome expansion in bonnet fungi (Mycena s.s.) driven by repeated elements and novel gene families across ecological guilds.</title>
        <authorList>
            <consortium name="Lawrence Berkeley National Laboratory"/>
            <person name="Harder C.B."/>
            <person name="Miyauchi S."/>
            <person name="Viragh M."/>
            <person name="Kuo A."/>
            <person name="Thoen E."/>
            <person name="Andreopoulos B."/>
            <person name="Lu D."/>
            <person name="Skrede I."/>
            <person name="Drula E."/>
            <person name="Henrissat B."/>
            <person name="Morin E."/>
            <person name="Kohler A."/>
            <person name="Barry K."/>
            <person name="LaButti K."/>
            <person name="Morin E."/>
            <person name="Salamov A."/>
            <person name="Lipzen A."/>
            <person name="Mereny Z."/>
            <person name="Hegedus B."/>
            <person name="Baldrian P."/>
            <person name="Stursova M."/>
            <person name="Weitz H."/>
            <person name="Taylor A."/>
            <person name="Grigoriev I.V."/>
            <person name="Nagy L.G."/>
            <person name="Martin F."/>
            <person name="Kauserud H."/>
        </authorList>
    </citation>
    <scope>NUCLEOTIDE SEQUENCE</scope>
    <source>
        <strain evidence="2">CBHHK188m</strain>
    </source>
</reference>
<accession>A0AAD7JAS7</accession>
<dbReference type="AlphaFoldDB" id="A0AAD7JAS7"/>
<keyword evidence="3" id="KW-1185">Reference proteome</keyword>
<evidence type="ECO:0008006" key="4">
    <source>
        <dbReference type="Google" id="ProtNLM"/>
    </source>
</evidence>
<feature type="transmembrane region" description="Helical" evidence="1">
    <location>
        <begin position="143"/>
        <end position="162"/>
    </location>
</feature>
<keyword evidence="1" id="KW-0812">Transmembrane</keyword>
<comment type="caution">
    <text evidence="2">The sequence shown here is derived from an EMBL/GenBank/DDBJ whole genome shotgun (WGS) entry which is preliminary data.</text>
</comment>
<feature type="transmembrane region" description="Helical" evidence="1">
    <location>
        <begin position="86"/>
        <end position="107"/>
    </location>
</feature>
<dbReference type="Proteomes" id="UP001215280">
    <property type="component" value="Unassembled WGS sequence"/>
</dbReference>
<dbReference type="PANTHER" id="PTHR35371">
    <property type="entry name" value="INNER MEMBRANE PROTEIN"/>
    <property type="match status" value="1"/>
</dbReference>
<feature type="transmembrane region" description="Helical" evidence="1">
    <location>
        <begin position="21"/>
        <end position="40"/>
    </location>
</feature>
<organism evidence="2 3">
    <name type="scientific">Mycena maculata</name>
    <dbReference type="NCBI Taxonomy" id="230809"/>
    <lineage>
        <taxon>Eukaryota</taxon>
        <taxon>Fungi</taxon>
        <taxon>Dikarya</taxon>
        <taxon>Basidiomycota</taxon>
        <taxon>Agaricomycotina</taxon>
        <taxon>Agaricomycetes</taxon>
        <taxon>Agaricomycetidae</taxon>
        <taxon>Agaricales</taxon>
        <taxon>Marasmiineae</taxon>
        <taxon>Mycenaceae</taxon>
        <taxon>Mycena</taxon>
    </lineage>
</organism>
<dbReference type="EMBL" id="JARJLG010000047">
    <property type="protein sequence ID" value="KAJ7760902.1"/>
    <property type="molecule type" value="Genomic_DNA"/>
</dbReference>